<accession>A0A2T5G1H0</accession>
<dbReference type="OrthoDB" id="7566213at2"/>
<gene>
    <name evidence="1" type="ORF">CLG96_02115</name>
</gene>
<dbReference type="AlphaFoldDB" id="A0A2T5G1H0"/>
<dbReference type="RefSeq" id="WP_107966196.1">
    <property type="nucleotide sequence ID" value="NZ_NWBU01000004.1"/>
</dbReference>
<keyword evidence="2" id="KW-1185">Reference proteome</keyword>
<proteinExistence type="predicted"/>
<evidence type="ECO:0000313" key="2">
    <source>
        <dbReference type="Proteomes" id="UP000244162"/>
    </source>
</evidence>
<comment type="caution">
    <text evidence="1">The sequence shown here is derived from an EMBL/GenBank/DDBJ whole genome shotgun (WGS) entry which is preliminary data.</text>
</comment>
<name>A0A2T5G1H0_9SPHN</name>
<evidence type="ECO:0000313" key="1">
    <source>
        <dbReference type="EMBL" id="PTQ12960.1"/>
    </source>
</evidence>
<sequence>MLDITTQAVADTAAIHLKGADGEYLYSNGKPVRIVVFGPGSTQFSAVEARQTNRAVKRMQDNDGKVSVAPPEQRAAEQAEDLAAITVAFENFTYPPAEGKPGQELFRAFYADAKLGFMAQQVLKALRDWGNFKPGSAGN</sequence>
<organism evidence="1 2">
    <name type="scientific">Sphingomonas oleivorans</name>
    <dbReference type="NCBI Taxonomy" id="1735121"/>
    <lineage>
        <taxon>Bacteria</taxon>
        <taxon>Pseudomonadati</taxon>
        <taxon>Pseudomonadota</taxon>
        <taxon>Alphaproteobacteria</taxon>
        <taxon>Sphingomonadales</taxon>
        <taxon>Sphingomonadaceae</taxon>
        <taxon>Sphingomonas</taxon>
    </lineage>
</organism>
<reference evidence="1 2" key="1">
    <citation type="submission" date="2017-09" db="EMBL/GenBank/DDBJ databases">
        <title>Sphingomonas panjinensis sp.nov., isolated from oil-contaminated soil.</title>
        <authorList>
            <person name="Wang L."/>
            <person name="Chen L."/>
        </authorList>
    </citation>
    <scope>NUCLEOTIDE SEQUENCE [LARGE SCALE GENOMIC DNA]</scope>
    <source>
        <strain evidence="1 2">FW-11</strain>
    </source>
</reference>
<protein>
    <submittedName>
        <fullName evidence="1">Uncharacterized protein</fullName>
    </submittedName>
</protein>
<dbReference type="Proteomes" id="UP000244162">
    <property type="component" value="Unassembled WGS sequence"/>
</dbReference>
<dbReference type="EMBL" id="NWBU01000004">
    <property type="protein sequence ID" value="PTQ12960.1"/>
    <property type="molecule type" value="Genomic_DNA"/>
</dbReference>